<dbReference type="AlphaFoldDB" id="A0A6A5WLF8"/>
<reference evidence="2" key="1">
    <citation type="journal article" date="2020" name="Stud. Mycol.">
        <title>101 Dothideomycetes genomes: a test case for predicting lifestyles and emergence of pathogens.</title>
        <authorList>
            <person name="Haridas S."/>
            <person name="Albert R."/>
            <person name="Binder M."/>
            <person name="Bloem J."/>
            <person name="Labutti K."/>
            <person name="Salamov A."/>
            <person name="Andreopoulos B."/>
            <person name="Baker S."/>
            <person name="Barry K."/>
            <person name="Bills G."/>
            <person name="Bluhm B."/>
            <person name="Cannon C."/>
            <person name="Castanera R."/>
            <person name="Culley D."/>
            <person name="Daum C."/>
            <person name="Ezra D."/>
            <person name="Gonzalez J."/>
            <person name="Henrissat B."/>
            <person name="Kuo A."/>
            <person name="Liang C."/>
            <person name="Lipzen A."/>
            <person name="Lutzoni F."/>
            <person name="Magnuson J."/>
            <person name="Mondo S."/>
            <person name="Nolan M."/>
            <person name="Ohm R."/>
            <person name="Pangilinan J."/>
            <person name="Park H.-J."/>
            <person name="Ramirez L."/>
            <person name="Alfaro M."/>
            <person name="Sun H."/>
            <person name="Tritt A."/>
            <person name="Yoshinaga Y."/>
            <person name="Zwiers L.-H."/>
            <person name="Turgeon B."/>
            <person name="Goodwin S."/>
            <person name="Spatafora J."/>
            <person name="Crous P."/>
            <person name="Grigoriev I."/>
        </authorList>
    </citation>
    <scope>NUCLEOTIDE SEQUENCE</scope>
    <source>
        <strain evidence="2">CBS 123094</strain>
    </source>
</reference>
<accession>A0A6A5WLF8</accession>
<protein>
    <submittedName>
        <fullName evidence="2">Uncharacterized protein</fullName>
    </submittedName>
</protein>
<name>A0A6A5WLF8_9PLEO</name>
<dbReference type="EMBL" id="ML977578">
    <property type="protein sequence ID" value="KAF2002337.1"/>
    <property type="molecule type" value="Genomic_DNA"/>
</dbReference>
<gene>
    <name evidence="2" type="ORF">P154DRAFT_574275</name>
</gene>
<organism evidence="2 3">
    <name type="scientific">Amniculicola lignicola CBS 123094</name>
    <dbReference type="NCBI Taxonomy" id="1392246"/>
    <lineage>
        <taxon>Eukaryota</taxon>
        <taxon>Fungi</taxon>
        <taxon>Dikarya</taxon>
        <taxon>Ascomycota</taxon>
        <taxon>Pezizomycotina</taxon>
        <taxon>Dothideomycetes</taxon>
        <taxon>Pleosporomycetidae</taxon>
        <taxon>Pleosporales</taxon>
        <taxon>Amniculicolaceae</taxon>
        <taxon>Amniculicola</taxon>
    </lineage>
</organism>
<sequence>MSGHAIRRSCDCFIVSIGESSGNERLLFSSPREKVDQALSSDAWRVAGKGAELLPANSCTLDLNAARQRGNEAIEAIEAIIAPKQPSIVAAARSLSRAHLLHPHGAPGATTATPVRRRPNLKGPLGSQPREYRHPRPTYIAIPISLHSTLVQLPRQPPRRLPPI</sequence>
<evidence type="ECO:0000256" key="1">
    <source>
        <dbReference type="SAM" id="MobiDB-lite"/>
    </source>
</evidence>
<evidence type="ECO:0000313" key="2">
    <source>
        <dbReference type="EMBL" id="KAF2002337.1"/>
    </source>
</evidence>
<keyword evidence="3" id="KW-1185">Reference proteome</keyword>
<evidence type="ECO:0000313" key="3">
    <source>
        <dbReference type="Proteomes" id="UP000799779"/>
    </source>
</evidence>
<feature type="region of interest" description="Disordered" evidence="1">
    <location>
        <begin position="101"/>
        <end position="134"/>
    </location>
</feature>
<dbReference type="Proteomes" id="UP000799779">
    <property type="component" value="Unassembled WGS sequence"/>
</dbReference>
<proteinExistence type="predicted"/>